<organism evidence="1 2">
    <name type="scientific">Armillaria novae-zelandiae</name>
    <dbReference type="NCBI Taxonomy" id="153914"/>
    <lineage>
        <taxon>Eukaryota</taxon>
        <taxon>Fungi</taxon>
        <taxon>Dikarya</taxon>
        <taxon>Basidiomycota</taxon>
        <taxon>Agaricomycotina</taxon>
        <taxon>Agaricomycetes</taxon>
        <taxon>Agaricomycetidae</taxon>
        <taxon>Agaricales</taxon>
        <taxon>Marasmiineae</taxon>
        <taxon>Physalacriaceae</taxon>
        <taxon>Armillaria</taxon>
    </lineage>
</organism>
<proteinExistence type="predicted"/>
<evidence type="ECO:0008006" key="3">
    <source>
        <dbReference type="Google" id="ProtNLM"/>
    </source>
</evidence>
<evidence type="ECO:0000313" key="1">
    <source>
        <dbReference type="EMBL" id="KAK0458373.1"/>
    </source>
</evidence>
<keyword evidence="2" id="KW-1185">Reference proteome</keyword>
<sequence length="356" mass="42214">MKERLLIEILTIYRENLEDRAWQGISSSEIIKAILFRLRKRTATTTFIPLRNSNDPKDHEWEKETKKLLKKEEAILTINLEALVKIPDNWDIQGAKLQVLTTNEIYKFVKERFYKVPKQSTRHIKIRQDAIQRALDINQRLVTDEEIWTELRKSKLSNSIKDFIWKTRHDVHRCGAHFAAYAPEMQYCKCAPDCIEDINHILFECPLNCGAFLWEEIEKIWDQEYKIHWISPDIDILRALPVIEPIMIDNEYDRVGIAETYRMLVASGAWSIWKARNDRCINDAAYSGRKLLNQWLDAIRTSMITEWTSLKWLEPHKRIHSKERFEKAWCTNGTFAKIINNKIKVVIKQHKMIQIP</sequence>
<accession>A0AA39N5N5</accession>
<dbReference type="AlphaFoldDB" id="A0AA39N5N5"/>
<evidence type="ECO:0000313" key="2">
    <source>
        <dbReference type="Proteomes" id="UP001175227"/>
    </source>
</evidence>
<reference evidence="1" key="1">
    <citation type="submission" date="2023-06" db="EMBL/GenBank/DDBJ databases">
        <authorList>
            <consortium name="Lawrence Berkeley National Laboratory"/>
            <person name="Ahrendt S."/>
            <person name="Sahu N."/>
            <person name="Indic B."/>
            <person name="Wong-Bajracharya J."/>
            <person name="Merenyi Z."/>
            <person name="Ke H.-M."/>
            <person name="Monk M."/>
            <person name="Kocsube S."/>
            <person name="Drula E."/>
            <person name="Lipzen A."/>
            <person name="Balint B."/>
            <person name="Henrissat B."/>
            <person name="Andreopoulos B."/>
            <person name="Martin F.M."/>
            <person name="Harder C.B."/>
            <person name="Rigling D."/>
            <person name="Ford K.L."/>
            <person name="Foster G.D."/>
            <person name="Pangilinan J."/>
            <person name="Papanicolaou A."/>
            <person name="Barry K."/>
            <person name="LaButti K."/>
            <person name="Viragh M."/>
            <person name="Koriabine M."/>
            <person name="Yan M."/>
            <person name="Riley R."/>
            <person name="Champramary S."/>
            <person name="Plett K.L."/>
            <person name="Tsai I.J."/>
            <person name="Slot J."/>
            <person name="Sipos G."/>
            <person name="Plett J."/>
            <person name="Nagy L.G."/>
            <person name="Grigoriev I.V."/>
        </authorList>
    </citation>
    <scope>NUCLEOTIDE SEQUENCE</scope>
    <source>
        <strain evidence="1">ICMP 16352</strain>
    </source>
</reference>
<protein>
    <recommendedName>
        <fullName evidence="3">Reverse transcriptase zinc-binding domain-containing protein</fullName>
    </recommendedName>
</protein>
<gene>
    <name evidence="1" type="ORF">IW261DRAFT_1352857</name>
</gene>
<comment type="caution">
    <text evidence="1">The sequence shown here is derived from an EMBL/GenBank/DDBJ whole genome shotgun (WGS) entry which is preliminary data.</text>
</comment>
<dbReference type="EMBL" id="JAUEPR010000326">
    <property type="protein sequence ID" value="KAK0458373.1"/>
    <property type="molecule type" value="Genomic_DNA"/>
</dbReference>
<dbReference type="Proteomes" id="UP001175227">
    <property type="component" value="Unassembled WGS sequence"/>
</dbReference>
<name>A0AA39N5N5_9AGAR</name>